<name>A0ABP3LJC3_9ACTN</name>
<dbReference type="Proteomes" id="UP001500909">
    <property type="component" value="Unassembled WGS sequence"/>
</dbReference>
<dbReference type="RefSeq" id="WP_346100533.1">
    <property type="nucleotide sequence ID" value="NZ_BAAABY010000070.1"/>
</dbReference>
<evidence type="ECO:0000313" key="2">
    <source>
        <dbReference type="Proteomes" id="UP001500909"/>
    </source>
</evidence>
<accession>A0ABP3LJC3</accession>
<evidence type="ECO:0000313" key="1">
    <source>
        <dbReference type="EMBL" id="GAA0501357.1"/>
    </source>
</evidence>
<protein>
    <submittedName>
        <fullName evidence="1">Uncharacterized protein</fullName>
    </submittedName>
</protein>
<comment type="caution">
    <text evidence="1">The sequence shown here is derived from an EMBL/GenBank/DDBJ whole genome shotgun (WGS) entry which is preliminary data.</text>
</comment>
<proteinExistence type="predicted"/>
<reference evidence="2" key="1">
    <citation type="journal article" date="2019" name="Int. J. Syst. Evol. Microbiol.">
        <title>The Global Catalogue of Microorganisms (GCM) 10K type strain sequencing project: providing services to taxonomists for standard genome sequencing and annotation.</title>
        <authorList>
            <consortium name="The Broad Institute Genomics Platform"/>
            <consortium name="The Broad Institute Genome Sequencing Center for Infectious Disease"/>
            <person name="Wu L."/>
            <person name="Ma J."/>
        </authorList>
    </citation>
    <scope>NUCLEOTIDE SEQUENCE [LARGE SCALE GENOMIC DNA]</scope>
    <source>
        <strain evidence="2">JCM 4805</strain>
    </source>
</reference>
<organism evidence="1 2">
    <name type="scientific">Streptomyces olivaceiscleroticus</name>
    <dbReference type="NCBI Taxonomy" id="68245"/>
    <lineage>
        <taxon>Bacteria</taxon>
        <taxon>Bacillati</taxon>
        <taxon>Actinomycetota</taxon>
        <taxon>Actinomycetes</taxon>
        <taxon>Kitasatosporales</taxon>
        <taxon>Streptomycetaceae</taxon>
        <taxon>Streptomyces</taxon>
    </lineage>
</organism>
<gene>
    <name evidence="1" type="ORF">GCM10010361_78660</name>
</gene>
<keyword evidence="2" id="KW-1185">Reference proteome</keyword>
<sequence>MTASFEDDRELEAAVNEVFADTELAAFSARDVDVNEIVLSAYNTFTDTLARELGIGSGAEGSES</sequence>
<dbReference type="EMBL" id="BAAABY010000070">
    <property type="protein sequence ID" value="GAA0501357.1"/>
    <property type="molecule type" value="Genomic_DNA"/>
</dbReference>